<feature type="domain" description="Putative restriction endonuclease" evidence="1">
    <location>
        <begin position="17"/>
        <end position="186"/>
    </location>
</feature>
<name>A0ABN6PTG0_9BURK</name>
<dbReference type="InterPro" id="IPR012296">
    <property type="entry name" value="Nuclease_put_TT1808"/>
</dbReference>
<evidence type="ECO:0000313" key="2">
    <source>
        <dbReference type="EMBL" id="BDI07180.1"/>
    </source>
</evidence>
<dbReference type="EMBL" id="AP025730">
    <property type="protein sequence ID" value="BDI07180.1"/>
    <property type="molecule type" value="Genomic_DNA"/>
</dbReference>
<gene>
    <name evidence="2" type="ORF">CATMQ487_41500</name>
</gene>
<dbReference type="RefSeq" id="WP_251970395.1">
    <property type="nucleotide sequence ID" value="NZ_AP025730.1"/>
</dbReference>
<dbReference type="InterPro" id="IPR008538">
    <property type="entry name" value="Uma2"/>
</dbReference>
<dbReference type="CDD" id="cd06260">
    <property type="entry name" value="DUF820-like"/>
    <property type="match status" value="1"/>
</dbReference>
<dbReference type="PANTHER" id="PTHR35400">
    <property type="entry name" value="SLR1083 PROTEIN"/>
    <property type="match status" value="1"/>
</dbReference>
<accession>A0ABN6PTG0</accession>
<keyword evidence="3" id="KW-1185">Reference proteome</keyword>
<evidence type="ECO:0000313" key="3">
    <source>
        <dbReference type="Proteomes" id="UP001057498"/>
    </source>
</evidence>
<reference evidence="2" key="1">
    <citation type="submission" date="2022-04" db="EMBL/GenBank/DDBJ databases">
        <title>Whole genome sequence of Sphaerotilus sp. FB-5.</title>
        <authorList>
            <person name="Takeda M."/>
            <person name="Narihara S."/>
            <person name="Akimoto M."/>
            <person name="Akimoto R."/>
            <person name="Nishiyashiki S."/>
            <person name="Murakami T."/>
        </authorList>
    </citation>
    <scope>NUCLEOTIDE SEQUENCE</scope>
    <source>
        <strain evidence="2">FB-5</strain>
    </source>
</reference>
<dbReference type="InterPro" id="IPR011335">
    <property type="entry name" value="Restrct_endonuc-II-like"/>
</dbReference>
<dbReference type="Gene3D" id="3.90.1570.10">
    <property type="entry name" value="tt1808, chain A"/>
    <property type="match status" value="1"/>
</dbReference>
<protein>
    <recommendedName>
        <fullName evidence="1">Putative restriction endonuclease domain-containing protein</fullName>
    </recommendedName>
</protein>
<dbReference type="SUPFAM" id="SSF52980">
    <property type="entry name" value="Restriction endonuclease-like"/>
    <property type="match status" value="1"/>
</dbReference>
<dbReference type="Pfam" id="PF05685">
    <property type="entry name" value="Uma2"/>
    <property type="match status" value="1"/>
</dbReference>
<sequence length="191" mass="21160">MGAIDTPLQLARHRVTVDEYYRMAEAGIFSPDERVELIEGEVIDMAPQKSRHASVLTELLNRLAQAVGPAARVACQVPLNLSDRSEPEPDLMLLRPREDRYRGSHPTPADVLLLVEVADSSLRYDREVKVPLYARHGVAEVWLVDLESNRLRFFRQLQAAEYAEISSTDTPGPTPLPGLPGLQVDLGGLLG</sequence>
<dbReference type="PANTHER" id="PTHR35400:SF1">
    <property type="entry name" value="SLR1083 PROTEIN"/>
    <property type="match status" value="1"/>
</dbReference>
<dbReference type="Proteomes" id="UP001057498">
    <property type="component" value="Chromosome"/>
</dbReference>
<organism evidence="2 3">
    <name type="scientific">Sphaerotilus microaerophilus</name>
    <dbReference type="NCBI Taxonomy" id="2914710"/>
    <lineage>
        <taxon>Bacteria</taxon>
        <taxon>Pseudomonadati</taxon>
        <taxon>Pseudomonadota</taxon>
        <taxon>Betaproteobacteria</taxon>
        <taxon>Burkholderiales</taxon>
        <taxon>Sphaerotilaceae</taxon>
        <taxon>Sphaerotilus</taxon>
    </lineage>
</organism>
<proteinExistence type="predicted"/>
<evidence type="ECO:0000259" key="1">
    <source>
        <dbReference type="Pfam" id="PF05685"/>
    </source>
</evidence>